<dbReference type="Pfam" id="PF22770">
    <property type="entry name" value="POP1_C"/>
    <property type="match status" value="1"/>
</dbReference>
<keyword evidence="3" id="KW-0819">tRNA processing</keyword>
<feature type="domain" description="POPLD" evidence="8">
    <location>
        <begin position="507"/>
        <end position="568"/>
    </location>
</feature>
<dbReference type="GO" id="GO:0000172">
    <property type="term" value="C:ribonuclease MRP complex"/>
    <property type="evidence" value="ECO:0007669"/>
    <property type="project" value="InterPro"/>
</dbReference>
<dbReference type="PANTHER" id="PTHR22731:SF3">
    <property type="entry name" value="RIBONUCLEASES P_MRP PROTEIN SUBUNIT POP1"/>
    <property type="match status" value="1"/>
</dbReference>
<dbReference type="STRING" id="3476.A0A2P5BGC0"/>
<keyword evidence="5" id="KW-0539">Nucleus</keyword>
<protein>
    <submittedName>
        <fullName evidence="10">Ribonuclease P/MRP, subunit POP</fullName>
    </submittedName>
</protein>
<dbReference type="InterPro" id="IPR012590">
    <property type="entry name" value="POPLD_dom"/>
</dbReference>
<feature type="region of interest" description="Disordered" evidence="6">
    <location>
        <begin position="52"/>
        <end position="97"/>
    </location>
</feature>
<reference evidence="11" key="1">
    <citation type="submission" date="2016-06" db="EMBL/GenBank/DDBJ databases">
        <title>Parallel loss of symbiosis genes in relatives of nitrogen-fixing non-legume Parasponia.</title>
        <authorList>
            <person name="Van Velzen R."/>
            <person name="Holmer R."/>
            <person name="Bu F."/>
            <person name="Rutten L."/>
            <person name="Van Zeijl A."/>
            <person name="Liu W."/>
            <person name="Santuari L."/>
            <person name="Cao Q."/>
            <person name="Sharma T."/>
            <person name="Shen D."/>
            <person name="Roswanjaya Y."/>
            <person name="Wardhani T."/>
            <person name="Kalhor M.S."/>
            <person name="Jansen J."/>
            <person name="Van den Hoogen J."/>
            <person name="Gungor B."/>
            <person name="Hartog M."/>
            <person name="Hontelez J."/>
            <person name="Verver J."/>
            <person name="Yang W.-C."/>
            <person name="Schijlen E."/>
            <person name="Repin R."/>
            <person name="Schilthuizen M."/>
            <person name="Schranz E."/>
            <person name="Heidstra R."/>
            <person name="Miyata K."/>
            <person name="Fedorova E."/>
            <person name="Kohlen W."/>
            <person name="Bisseling T."/>
            <person name="Smit S."/>
            <person name="Geurts R."/>
        </authorList>
    </citation>
    <scope>NUCLEOTIDE SEQUENCE [LARGE SCALE GENOMIC DNA]</scope>
    <source>
        <strain evidence="11">cv. WU1-14</strain>
    </source>
</reference>
<evidence type="ECO:0000259" key="7">
    <source>
        <dbReference type="Pfam" id="PF06978"/>
    </source>
</evidence>
<sequence length="860" mass="96451">MGTNGGGTKRLQIPTPSQPPPPPKINVQKFTESRASELESLHSVVAERLNGDFRSRRSKRRRTTAFDSKAAKRRRKGQRQNLGDNTNKKKKNDNENVAVSRRIRRRAQLRMNPEKGFSLSGDGTKRLRTHVWHAKRFTMTKLWGYYLPLGLHGSGRGSRALLNCFRNGVLIHDASYYVALQLEGPEDSLLSILSMVLVPSPSARAADGSKSDSVISGVIYDKAMLHHIGAADSKPIAPVTYMWRPCCLRNWDNDVAAINGQGFTKPESAECKSNSSFHQIWVWIHASAFNEGYDALKFACQKEKEERGILINCFSREGQLARLEVMGLKAFELLQKTLPATWIAEDSWELEHLVVEDELKKNYILENEDRISSKAMLSLIVMDPRAVTKNRMIPNVPESASSDMLDDISGTEIREHAGVEEISDRNKESFPLCSEPDCNSRLSCGNLWDASSGVIPPVEESLLCEEKHQLHKNIFCLDDPNSTKVQCSRCCPIMLLKDENKEGLAIGWTVILPLNWVRAFWVPLVSKGAHAIGLREKHWIACEVSLPYFPSDFPDCNAYLSSKAIEAASSNLKEELCSPSMGPLKFPIPPPWDSVRVTLNRLLTTVRDPIICREGKRNSGDSISDLECASCDDSLLGHNTSLDGFVARTSCSLTNFLKEVKGEHLLLFPQVANKNTCFSKITKDERRLEQGKNGITDIICDRKPCFLRVLLRAYKEGSFDEGAVVCAPRPTDISLWTLSSENIEGGLQIPQSAVTSYFKEQSSGKWELQIPEDTTAIESHRWPVGFVTTGFVRGSKKPVAEALCEAVLLAHLRKEQWKDLAVKRRRREIYVLVRNLRSTAYRLALATIVLEQQVDDVESF</sequence>
<dbReference type="InterPro" id="IPR018000">
    <property type="entry name" value="Neurotransmitter_ion_chnl_CS"/>
</dbReference>
<dbReference type="PANTHER" id="PTHR22731">
    <property type="entry name" value="RIBONUCLEASES P/MRP PROTEIN SUBUNIT POP1"/>
    <property type="match status" value="1"/>
</dbReference>
<comment type="caution">
    <text evidence="10">The sequence shown here is derived from an EMBL/GenBank/DDBJ whole genome shotgun (WGS) entry which is preliminary data.</text>
</comment>
<name>A0A2P5BGC0_PARAD</name>
<dbReference type="EMBL" id="JXTB01000287">
    <property type="protein sequence ID" value="PON47841.1"/>
    <property type="molecule type" value="Genomic_DNA"/>
</dbReference>
<evidence type="ECO:0000256" key="3">
    <source>
        <dbReference type="ARBA" id="ARBA00022694"/>
    </source>
</evidence>
<keyword evidence="11" id="KW-1185">Reference proteome</keyword>
<evidence type="ECO:0000256" key="4">
    <source>
        <dbReference type="ARBA" id="ARBA00023136"/>
    </source>
</evidence>
<dbReference type="GO" id="GO:0016020">
    <property type="term" value="C:membrane"/>
    <property type="evidence" value="ECO:0007669"/>
    <property type="project" value="UniProtKB-SubCell"/>
</dbReference>
<evidence type="ECO:0000256" key="2">
    <source>
        <dbReference type="ARBA" id="ARBA00004370"/>
    </source>
</evidence>
<evidence type="ECO:0000259" key="9">
    <source>
        <dbReference type="Pfam" id="PF22770"/>
    </source>
</evidence>
<dbReference type="InterPro" id="IPR009723">
    <property type="entry name" value="Pop1_N"/>
</dbReference>
<evidence type="ECO:0000256" key="5">
    <source>
        <dbReference type="ARBA" id="ARBA00023242"/>
    </source>
</evidence>
<evidence type="ECO:0000256" key="6">
    <source>
        <dbReference type="SAM" id="MobiDB-lite"/>
    </source>
</evidence>
<dbReference type="InterPro" id="IPR055079">
    <property type="entry name" value="POP1_C"/>
</dbReference>
<dbReference type="PROSITE" id="PS00236">
    <property type="entry name" value="NEUROTR_ION_CHANNEL"/>
    <property type="match status" value="1"/>
</dbReference>
<gene>
    <name evidence="10" type="ORF">PanWU01x14_241510</name>
</gene>
<accession>A0A2P5BGC0</accession>
<dbReference type="OrthoDB" id="442863at2759"/>
<dbReference type="AlphaFoldDB" id="A0A2P5BGC0"/>
<dbReference type="GO" id="GO:0001682">
    <property type="term" value="P:tRNA 5'-leader removal"/>
    <property type="evidence" value="ECO:0007669"/>
    <property type="project" value="InterPro"/>
</dbReference>
<dbReference type="GO" id="GO:0005655">
    <property type="term" value="C:nucleolar ribonuclease P complex"/>
    <property type="evidence" value="ECO:0007669"/>
    <property type="project" value="InterPro"/>
</dbReference>
<comment type="subcellular location">
    <subcellularLocation>
        <location evidence="2">Membrane</location>
    </subcellularLocation>
    <subcellularLocation>
        <location evidence="1">Nucleus</location>
    </subcellularLocation>
</comment>
<feature type="domain" description="Pop1 N-terminal" evidence="7">
    <location>
        <begin position="55"/>
        <end position="184"/>
    </location>
</feature>
<organism evidence="10 11">
    <name type="scientific">Parasponia andersonii</name>
    <name type="common">Sponia andersonii</name>
    <dbReference type="NCBI Taxonomy" id="3476"/>
    <lineage>
        <taxon>Eukaryota</taxon>
        <taxon>Viridiplantae</taxon>
        <taxon>Streptophyta</taxon>
        <taxon>Embryophyta</taxon>
        <taxon>Tracheophyta</taxon>
        <taxon>Spermatophyta</taxon>
        <taxon>Magnoliopsida</taxon>
        <taxon>eudicotyledons</taxon>
        <taxon>Gunneridae</taxon>
        <taxon>Pentapetalae</taxon>
        <taxon>rosids</taxon>
        <taxon>fabids</taxon>
        <taxon>Rosales</taxon>
        <taxon>Cannabaceae</taxon>
        <taxon>Parasponia</taxon>
    </lineage>
</organism>
<dbReference type="Pfam" id="PF06978">
    <property type="entry name" value="POP1_N"/>
    <property type="match status" value="1"/>
</dbReference>
<dbReference type="Pfam" id="PF08170">
    <property type="entry name" value="POPLD"/>
    <property type="match status" value="1"/>
</dbReference>
<evidence type="ECO:0000256" key="1">
    <source>
        <dbReference type="ARBA" id="ARBA00004123"/>
    </source>
</evidence>
<keyword evidence="4" id="KW-0472">Membrane</keyword>
<evidence type="ECO:0000313" key="10">
    <source>
        <dbReference type="EMBL" id="PON47841.1"/>
    </source>
</evidence>
<evidence type="ECO:0000313" key="11">
    <source>
        <dbReference type="Proteomes" id="UP000237105"/>
    </source>
</evidence>
<feature type="domain" description="POP1 C-terminal" evidence="9">
    <location>
        <begin position="760"/>
        <end position="849"/>
    </location>
</feature>
<dbReference type="Proteomes" id="UP000237105">
    <property type="component" value="Unassembled WGS sequence"/>
</dbReference>
<feature type="region of interest" description="Disordered" evidence="6">
    <location>
        <begin position="1"/>
        <end position="27"/>
    </location>
</feature>
<dbReference type="InterPro" id="IPR039182">
    <property type="entry name" value="Pop1"/>
</dbReference>
<evidence type="ECO:0000259" key="8">
    <source>
        <dbReference type="Pfam" id="PF08170"/>
    </source>
</evidence>
<proteinExistence type="predicted"/>